<accession>A0A5B9MN12</accession>
<evidence type="ECO:0008006" key="3">
    <source>
        <dbReference type="Google" id="ProtNLM"/>
    </source>
</evidence>
<reference evidence="1 2" key="1">
    <citation type="submission" date="2019-02" db="EMBL/GenBank/DDBJ databases">
        <title>Planctomycetal bacteria perform biofilm scaping via a novel small molecule.</title>
        <authorList>
            <person name="Jeske O."/>
            <person name="Boedeker C."/>
            <person name="Wiegand S."/>
            <person name="Breitling P."/>
            <person name="Kallscheuer N."/>
            <person name="Jogler M."/>
            <person name="Rohde M."/>
            <person name="Petersen J."/>
            <person name="Medema M.H."/>
            <person name="Surup F."/>
            <person name="Jogler C."/>
        </authorList>
    </citation>
    <scope>NUCLEOTIDE SEQUENCE [LARGE SCALE GENOMIC DNA]</scope>
    <source>
        <strain evidence="1 2">Mal15</strain>
    </source>
</reference>
<name>A0A5B9MN12_9BACT</name>
<evidence type="ECO:0000313" key="1">
    <source>
        <dbReference type="EMBL" id="QEG01045.1"/>
    </source>
</evidence>
<evidence type="ECO:0000313" key="2">
    <source>
        <dbReference type="Proteomes" id="UP000321353"/>
    </source>
</evidence>
<dbReference type="AlphaFoldDB" id="A0A5B9MN12"/>
<gene>
    <name evidence="1" type="ORF">Mal15_51210</name>
</gene>
<dbReference type="InterPro" id="IPR029044">
    <property type="entry name" value="Nucleotide-diphossugar_trans"/>
</dbReference>
<proteinExistence type="predicted"/>
<dbReference type="EMBL" id="CP036264">
    <property type="protein sequence ID" value="QEG01045.1"/>
    <property type="molecule type" value="Genomic_DNA"/>
</dbReference>
<organism evidence="1 2">
    <name type="scientific">Stieleria maiorica</name>
    <dbReference type="NCBI Taxonomy" id="2795974"/>
    <lineage>
        <taxon>Bacteria</taxon>
        <taxon>Pseudomonadati</taxon>
        <taxon>Planctomycetota</taxon>
        <taxon>Planctomycetia</taxon>
        <taxon>Pirellulales</taxon>
        <taxon>Pirellulaceae</taxon>
        <taxon>Stieleria</taxon>
    </lineage>
</organism>
<keyword evidence="2" id="KW-1185">Reference proteome</keyword>
<dbReference type="SUPFAM" id="SSF53448">
    <property type="entry name" value="Nucleotide-diphospho-sugar transferases"/>
    <property type="match status" value="1"/>
</dbReference>
<dbReference type="KEGG" id="smam:Mal15_51210"/>
<dbReference type="Proteomes" id="UP000321353">
    <property type="component" value="Chromosome"/>
</dbReference>
<protein>
    <recommendedName>
        <fullName evidence="3">Glycosyltransferase</fullName>
    </recommendedName>
</protein>
<sequence length="298" mass="33911">MSLGLKYLHIKTYWRGYLSACFLRSFSPLIIRRASRAKRKTGTVVSLTTFGTRVAIVDVALLSVLRGSALPEKICLYADALSVEKLKKRGIITKLESEGLLQIRAVQDVRAYTKLVYALENHPDKQIVVCDDDVAYPKYWLEDLLRKRSEVGNHTIVCHRAHRTVRDEEGDLVSYTDWKWETCEPETPTRDIFPTGTGGVLYPASCMPPSTTDRTLFTRISPSNDDIWFWYCARENGCDFVTVDRPYNRKRFPDVPGSQASNLFSENVIGRANDGQITACEDYFQSIKVAKESECRMT</sequence>